<keyword evidence="2" id="KW-0479">Metal-binding</keyword>
<evidence type="ECO:0000313" key="8">
    <source>
        <dbReference type="EMBL" id="PPQ69297.1"/>
    </source>
</evidence>
<keyword evidence="3" id="KW-0408">Iron</keyword>
<evidence type="ECO:0000256" key="4">
    <source>
        <dbReference type="ARBA" id="ARBA00023014"/>
    </source>
</evidence>
<feature type="domain" description="Thioredoxin" evidence="7">
    <location>
        <begin position="1"/>
        <end position="118"/>
    </location>
</feature>
<sequence>MSSSNFVEVTSPAHFQEVLSKDLNRVSVINFWAPWAEPCKQMNEVVVELAKKYPAALFLQEFLSALAQVEAEEQADISESFEIEAVPAFVILRGHTLLDRISGADASALTQSVAKHATTPAYNPLSRTDNAPAKAPTTVPSGLSYSDKSETTEELNQRLRGLMTQSQVVLFMKGSPEAPRCGFSRKISALLKDNNIQFAHFDILSDESVRQGLKVLNNWPTFPQLIVNGELVGGLDIVQEMVETGELKEIIA</sequence>
<dbReference type="GO" id="GO:0005829">
    <property type="term" value="C:cytosol"/>
    <property type="evidence" value="ECO:0007669"/>
    <property type="project" value="TreeGrafter"/>
</dbReference>
<dbReference type="InterPro" id="IPR002109">
    <property type="entry name" value="Glutaredoxin"/>
</dbReference>
<evidence type="ECO:0000259" key="7">
    <source>
        <dbReference type="PROSITE" id="PS51352"/>
    </source>
</evidence>
<name>A0A409VSS8_9AGAR</name>
<accession>A0A409VSS8</accession>
<dbReference type="PANTHER" id="PTHR10293">
    <property type="entry name" value="GLUTAREDOXIN FAMILY MEMBER"/>
    <property type="match status" value="1"/>
</dbReference>
<dbReference type="FunFam" id="3.40.30.10:FF:000012">
    <property type="entry name" value="Monothiol glutaredoxin"/>
    <property type="match status" value="1"/>
</dbReference>
<dbReference type="OrthoDB" id="415696at2759"/>
<proteinExistence type="inferred from homology"/>
<gene>
    <name evidence="8" type="ORF">CVT26_001615</name>
</gene>
<comment type="caution">
    <text evidence="8">The sequence shown here is derived from an EMBL/GenBank/DDBJ whole genome shotgun (WGS) entry which is preliminary data.</text>
</comment>
<dbReference type="InterPro" id="IPR004480">
    <property type="entry name" value="Monothiol_GRX-rel"/>
</dbReference>
<dbReference type="GO" id="GO:0046872">
    <property type="term" value="F:metal ion binding"/>
    <property type="evidence" value="ECO:0007669"/>
    <property type="project" value="UniProtKB-KW"/>
</dbReference>
<evidence type="ECO:0000313" key="9">
    <source>
        <dbReference type="Proteomes" id="UP000284706"/>
    </source>
</evidence>
<reference evidence="8 9" key="1">
    <citation type="journal article" date="2018" name="Evol. Lett.">
        <title>Horizontal gene cluster transfer increased hallucinogenic mushroom diversity.</title>
        <authorList>
            <person name="Reynolds H.T."/>
            <person name="Vijayakumar V."/>
            <person name="Gluck-Thaler E."/>
            <person name="Korotkin H.B."/>
            <person name="Matheny P.B."/>
            <person name="Slot J.C."/>
        </authorList>
    </citation>
    <scope>NUCLEOTIDE SEQUENCE [LARGE SCALE GENOMIC DNA]</scope>
    <source>
        <strain evidence="8 9">SRW20</strain>
    </source>
</reference>
<dbReference type="GO" id="GO:0015036">
    <property type="term" value="F:disulfide oxidoreductase activity"/>
    <property type="evidence" value="ECO:0007669"/>
    <property type="project" value="UniProtKB-ARBA"/>
</dbReference>
<dbReference type="CDD" id="cd03028">
    <property type="entry name" value="GRX_PICOT_like"/>
    <property type="match status" value="1"/>
</dbReference>
<dbReference type="GO" id="GO:0006879">
    <property type="term" value="P:intracellular iron ion homeostasis"/>
    <property type="evidence" value="ECO:0007669"/>
    <property type="project" value="TreeGrafter"/>
</dbReference>
<dbReference type="STRING" id="231916.A0A409VSS8"/>
<dbReference type="FunCoup" id="A0A409VSS8">
    <property type="interactions" value="375"/>
</dbReference>
<evidence type="ECO:0000256" key="2">
    <source>
        <dbReference type="ARBA" id="ARBA00022723"/>
    </source>
</evidence>
<dbReference type="Proteomes" id="UP000284706">
    <property type="component" value="Unassembled WGS sequence"/>
</dbReference>
<dbReference type="Pfam" id="PF00462">
    <property type="entry name" value="Glutaredoxin"/>
    <property type="match status" value="1"/>
</dbReference>
<dbReference type="CDD" id="cd02984">
    <property type="entry name" value="TRX_PICOT"/>
    <property type="match status" value="1"/>
</dbReference>
<dbReference type="InterPro" id="IPR013766">
    <property type="entry name" value="Thioredoxin_domain"/>
</dbReference>
<keyword evidence="4" id="KW-0411">Iron-sulfur</keyword>
<comment type="similarity">
    <text evidence="1">Belongs to the glutaredoxin family. Monothiol subfamily.</text>
</comment>
<keyword evidence="9" id="KW-1185">Reference proteome</keyword>
<dbReference type="InterPro" id="IPR033658">
    <property type="entry name" value="GRX_PICOT-like"/>
</dbReference>
<dbReference type="InParanoid" id="A0A409VSS8"/>
<evidence type="ECO:0000256" key="5">
    <source>
        <dbReference type="ARBA" id="ARBA00055846"/>
    </source>
</evidence>
<feature type="region of interest" description="Disordered" evidence="6">
    <location>
        <begin position="120"/>
        <end position="149"/>
    </location>
</feature>
<dbReference type="InterPro" id="IPR036249">
    <property type="entry name" value="Thioredoxin-like_sf"/>
</dbReference>
<dbReference type="EMBL" id="NHYE01005576">
    <property type="protein sequence ID" value="PPQ69297.1"/>
    <property type="molecule type" value="Genomic_DNA"/>
</dbReference>
<evidence type="ECO:0000256" key="3">
    <source>
        <dbReference type="ARBA" id="ARBA00023004"/>
    </source>
</evidence>
<dbReference type="Pfam" id="PF00085">
    <property type="entry name" value="Thioredoxin"/>
    <property type="match status" value="1"/>
</dbReference>
<evidence type="ECO:0000256" key="6">
    <source>
        <dbReference type="SAM" id="MobiDB-lite"/>
    </source>
</evidence>
<dbReference type="PROSITE" id="PS51354">
    <property type="entry name" value="GLUTAREDOXIN_2"/>
    <property type="match status" value="1"/>
</dbReference>
<dbReference type="PROSITE" id="PS51352">
    <property type="entry name" value="THIOREDOXIN_2"/>
    <property type="match status" value="1"/>
</dbReference>
<dbReference type="Gene3D" id="3.40.30.10">
    <property type="entry name" value="Glutaredoxin"/>
    <property type="match status" value="2"/>
</dbReference>
<organism evidence="8 9">
    <name type="scientific">Gymnopilus dilepis</name>
    <dbReference type="NCBI Taxonomy" id="231916"/>
    <lineage>
        <taxon>Eukaryota</taxon>
        <taxon>Fungi</taxon>
        <taxon>Dikarya</taxon>
        <taxon>Basidiomycota</taxon>
        <taxon>Agaricomycotina</taxon>
        <taxon>Agaricomycetes</taxon>
        <taxon>Agaricomycetidae</taxon>
        <taxon>Agaricales</taxon>
        <taxon>Agaricineae</taxon>
        <taxon>Hymenogastraceae</taxon>
        <taxon>Gymnopilus</taxon>
    </lineage>
</organism>
<dbReference type="GO" id="GO:0051537">
    <property type="term" value="F:2 iron, 2 sulfur cluster binding"/>
    <property type="evidence" value="ECO:0007669"/>
    <property type="project" value="TreeGrafter"/>
</dbReference>
<evidence type="ECO:0000256" key="1">
    <source>
        <dbReference type="ARBA" id="ARBA00009630"/>
    </source>
</evidence>
<comment type="function">
    <text evidence="5">Monothiol glutaredoxin involved in the biogenesis of iron-sulfur clusters. Binds one iron-sulfur cluster per dimer. The iron-sulfur cluster is bound between subunits, and is complexed by a bound glutathione and a cysteine residue from each subunit.</text>
</comment>
<dbReference type="SUPFAM" id="SSF52833">
    <property type="entry name" value="Thioredoxin-like"/>
    <property type="match status" value="2"/>
</dbReference>
<dbReference type="FunFam" id="3.40.30.10:FF:000092">
    <property type="entry name" value="Monothiol glutaredoxin"/>
    <property type="match status" value="1"/>
</dbReference>
<dbReference type="AlphaFoldDB" id="A0A409VSS8"/>
<dbReference type="PANTHER" id="PTHR10293:SF73">
    <property type="entry name" value="GLUTAREDOXIN-3"/>
    <property type="match status" value="1"/>
</dbReference>
<dbReference type="GO" id="GO:0005634">
    <property type="term" value="C:nucleus"/>
    <property type="evidence" value="ECO:0007669"/>
    <property type="project" value="TreeGrafter"/>
</dbReference>
<protein>
    <recommendedName>
        <fullName evidence="7">Thioredoxin domain-containing protein</fullName>
    </recommendedName>
</protein>